<dbReference type="OrthoDB" id="3360032at2759"/>
<evidence type="ECO:0000313" key="4">
    <source>
        <dbReference type="Proteomes" id="UP001085076"/>
    </source>
</evidence>
<reference evidence="3" key="1">
    <citation type="submission" date="2021-03" db="EMBL/GenBank/DDBJ databases">
        <authorList>
            <person name="Li Z."/>
            <person name="Yang C."/>
        </authorList>
    </citation>
    <scope>NUCLEOTIDE SEQUENCE</scope>
    <source>
        <strain evidence="3">Dzin_1.0</strain>
        <tissue evidence="3">Leaf</tissue>
    </source>
</reference>
<keyword evidence="2" id="KW-0732">Signal</keyword>
<dbReference type="PANTHER" id="PTHR35465">
    <property type="entry name" value="CAVEOLIN-1 PROTEIN"/>
    <property type="match status" value="1"/>
</dbReference>
<sequence>MHSAIWFSVLLLQTLALCCQSLRHGLDFDRDTRVLTVGEELEGETLPLKSGRRFYRLAGLKESAWYEVKISYPASIPARFDIRLEKEVPEVWLGRNRRLLNTEKMIFKADGSNMVSGFSELYALVTVEAAGVIAKPGLPESELIMFNIVCDELLFGIPHKTRWGTISLLTSLDGGEEKMNSKPRQSREYHPADQRGISEKAMRKHVTLVESVSGALEENDRLNLMDNEGVSSQVPDDNMELEDATNQEHDGGAKRQSIVEREEAAKGRIERASSPNSPTISE</sequence>
<comment type="caution">
    <text evidence="3">The sequence shown here is derived from an EMBL/GenBank/DDBJ whole genome shotgun (WGS) entry which is preliminary data.</text>
</comment>
<gene>
    <name evidence="3" type="ORF">J5N97_011036</name>
</gene>
<proteinExistence type="predicted"/>
<feature type="region of interest" description="Disordered" evidence="1">
    <location>
        <begin position="219"/>
        <end position="282"/>
    </location>
</feature>
<feature type="compositionally biased region" description="Basic and acidic residues" evidence="1">
    <location>
        <begin position="246"/>
        <end position="271"/>
    </location>
</feature>
<evidence type="ECO:0000313" key="3">
    <source>
        <dbReference type="EMBL" id="KAJ0982781.1"/>
    </source>
</evidence>
<keyword evidence="4" id="KW-1185">Reference proteome</keyword>
<dbReference type="PANTHER" id="PTHR35465:SF1">
    <property type="entry name" value="PHOSPHATIDYLINOSITOL-GLYCAN BIOSYNTHESIS CLASS X PROTEIN"/>
    <property type="match status" value="1"/>
</dbReference>
<feature type="compositionally biased region" description="Basic and acidic residues" evidence="1">
    <location>
        <begin position="175"/>
        <end position="199"/>
    </location>
</feature>
<feature type="signal peptide" evidence="2">
    <location>
        <begin position="1"/>
        <end position="16"/>
    </location>
</feature>
<organism evidence="3 4">
    <name type="scientific">Dioscorea zingiberensis</name>
    <dbReference type="NCBI Taxonomy" id="325984"/>
    <lineage>
        <taxon>Eukaryota</taxon>
        <taxon>Viridiplantae</taxon>
        <taxon>Streptophyta</taxon>
        <taxon>Embryophyta</taxon>
        <taxon>Tracheophyta</taxon>
        <taxon>Spermatophyta</taxon>
        <taxon>Magnoliopsida</taxon>
        <taxon>Liliopsida</taxon>
        <taxon>Dioscoreales</taxon>
        <taxon>Dioscoreaceae</taxon>
        <taxon>Dioscorea</taxon>
    </lineage>
</organism>
<evidence type="ECO:0000256" key="1">
    <source>
        <dbReference type="SAM" id="MobiDB-lite"/>
    </source>
</evidence>
<feature type="compositionally biased region" description="Polar residues" evidence="1">
    <location>
        <begin position="273"/>
        <end position="282"/>
    </location>
</feature>
<dbReference type="Proteomes" id="UP001085076">
    <property type="component" value="Miscellaneous, Linkage group lg02"/>
</dbReference>
<accession>A0A9D5D097</accession>
<reference evidence="3" key="2">
    <citation type="journal article" date="2022" name="Hortic Res">
        <title>The genome of Dioscorea zingiberensis sheds light on the biosynthesis, origin and evolution of the medicinally important diosgenin saponins.</title>
        <authorList>
            <person name="Li Y."/>
            <person name="Tan C."/>
            <person name="Li Z."/>
            <person name="Guo J."/>
            <person name="Li S."/>
            <person name="Chen X."/>
            <person name="Wang C."/>
            <person name="Dai X."/>
            <person name="Yang H."/>
            <person name="Song W."/>
            <person name="Hou L."/>
            <person name="Xu J."/>
            <person name="Tong Z."/>
            <person name="Xu A."/>
            <person name="Yuan X."/>
            <person name="Wang W."/>
            <person name="Yang Q."/>
            <person name="Chen L."/>
            <person name="Sun Z."/>
            <person name="Wang K."/>
            <person name="Pan B."/>
            <person name="Chen J."/>
            <person name="Bao Y."/>
            <person name="Liu F."/>
            <person name="Qi X."/>
            <person name="Gang D.R."/>
            <person name="Wen J."/>
            <person name="Li J."/>
        </authorList>
    </citation>
    <scope>NUCLEOTIDE SEQUENCE</scope>
    <source>
        <strain evidence="3">Dzin_1.0</strain>
    </source>
</reference>
<dbReference type="EMBL" id="JAGGNH010000002">
    <property type="protein sequence ID" value="KAJ0982781.1"/>
    <property type="molecule type" value="Genomic_DNA"/>
</dbReference>
<feature type="chain" id="PRO_5039226695" evidence="2">
    <location>
        <begin position="17"/>
        <end position="282"/>
    </location>
</feature>
<feature type="region of interest" description="Disordered" evidence="1">
    <location>
        <begin position="174"/>
        <end position="199"/>
    </location>
</feature>
<protein>
    <submittedName>
        <fullName evidence="3">Uncharacterized protein</fullName>
    </submittedName>
</protein>
<evidence type="ECO:0000256" key="2">
    <source>
        <dbReference type="SAM" id="SignalP"/>
    </source>
</evidence>
<dbReference type="AlphaFoldDB" id="A0A9D5D097"/>
<name>A0A9D5D097_9LILI</name>